<evidence type="ECO:0000256" key="2">
    <source>
        <dbReference type="ARBA" id="ARBA00022692"/>
    </source>
</evidence>
<feature type="transmembrane region" description="Helical" evidence="5">
    <location>
        <begin position="221"/>
        <end position="240"/>
    </location>
</feature>
<proteinExistence type="predicted"/>
<reference evidence="6" key="2">
    <citation type="submission" date="2021-04" db="EMBL/GenBank/DDBJ databases">
        <authorList>
            <person name="Gilroy R."/>
        </authorList>
    </citation>
    <scope>NUCLEOTIDE SEQUENCE</scope>
    <source>
        <strain evidence="6">ChiSxjej3B15-572</strain>
    </source>
</reference>
<dbReference type="InterPro" id="IPR014743">
    <property type="entry name" value="Cl-channel_core"/>
</dbReference>
<keyword evidence="3 5" id="KW-1133">Transmembrane helix</keyword>
<accession>A0A9D1VI04</accession>
<comment type="subcellular location">
    <subcellularLocation>
        <location evidence="1">Membrane</location>
        <topology evidence="1">Multi-pass membrane protein</topology>
    </subcellularLocation>
</comment>
<feature type="transmembrane region" description="Helical" evidence="5">
    <location>
        <begin position="47"/>
        <end position="67"/>
    </location>
</feature>
<evidence type="ECO:0000256" key="3">
    <source>
        <dbReference type="ARBA" id="ARBA00022989"/>
    </source>
</evidence>
<dbReference type="AlphaFoldDB" id="A0A9D1VI04"/>
<dbReference type="EMBL" id="DXFH01000021">
    <property type="protein sequence ID" value="HIX35730.1"/>
    <property type="molecule type" value="Genomic_DNA"/>
</dbReference>
<name>A0A9D1VI04_9LACO</name>
<feature type="transmembrane region" description="Helical" evidence="5">
    <location>
        <begin position="285"/>
        <end position="305"/>
    </location>
</feature>
<feature type="transmembrane region" description="Helical" evidence="5">
    <location>
        <begin position="182"/>
        <end position="201"/>
    </location>
</feature>
<comment type="caution">
    <text evidence="6">The sequence shown here is derived from an EMBL/GenBank/DDBJ whole genome shotgun (WGS) entry which is preliminary data.</text>
</comment>
<organism evidence="6 7">
    <name type="scientific">Candidatus Limosilactobacillus merdigallinarum</name>
    <dbReference type="NCBI Taxonomy" id="2838652"/>
    <lineage>
        <taxon>Bacteria</taxon>
        <taxon>Bacillati</taxon>
        <taxon>Bacillota</taxon>
        <taxon>Bacilli</taxon>
        <taxon>Lactobacillales</taxon>
        <taxon>Lactobacillaceae</taxon>
        <taxon>Limosilactobacillus</taxon>
    </lineage>
</organism>
<evidence type="ECO:0000313" key="6">
    <source>
        <dbReference type="EMBL" id="HIX35730.1"/>
    </source>
</evidence>
<dbReference type="SUPFAM" id="SSF81340">
    <property type="entry name" value="Clc chloride channel"/>
    <property type="match status" value="1"/>
</dbReference>
<dbReference type="InterPro" id="IPR001807">
    <property type="entry name" value="ClC"/>
</dbReference>
<reference evidence="6" key="1">
    <citation type="journal article" date="2021" name="PeerJ">
        <title>Extensive microbial diversity within the chicken gut microbiome revealed by metagenomics and culture.</title>
        <authorList>
            <person name="Gilroy R."/>
            <person name="Ravi A."/>
            <person name="Getino M."/>
            <person name="Pursley I."/>
            <person name="Horton D.L."/>
            <person name="Alikhan N.F."/>
            <person name="Baker D."/>
            <person name="Gharbi K."/>
            <person name="Hall N."/>
            <person name="Watson M."/>
            <person name="Adriaenssens E.M."/>
            <person name="Foster-Nyarko E."/>
            <person name="Jarju S."/>
            <person name="Secka A."/>
            <person name="Antonio M."/>
            <person name="Oren A."/>
            <person name="Chaudhuri R.R."/>
            <person name="La Ragione R."/>
            <person name="Hildebrand F."/>
            <person name="Pallen M.J."/>
        </authorList>
    </citation>
    <scope>NUCLEOTIDE SEQUENCE</scope>
    <source>
        <strain evidence="6">ChiSxjej3B15-572</strain>
    </source>
</reference>
<evidence type="ECO:0000256" key="4">
    <source>
        <dbReference type="ARBA" id="ARBA00023136"/>
    </source>
</evidence>
<dbReference type="GO" id="GO:0016020">
    <property type="term" value="C:membrane"/>
    <property type="evidence" value="ECO:0007669"/>
    <property type="project" value="UniProtKB-SubCell"/>
</dbReference>
<evidence type="ECO:0000313" key="7">
    <source>
        <dbReference type="Proteomes" id="UP000824231"/>
    </source>
</evidence>
<feature type="transmembrane region" description="Helical" evidence="5">
    <location>
        <begin position="252"/>
        <end position="273"/>
    </location>
</feature>
<keyword evidence="4 5" id="KW-0472">Membrane</keyword>
<dbReference type="Pfam" id="PF00654">
    <property type="entry name" value="Voltage_CLC"/>
    <property type="match status" value="1"/>
</dbReference>
<feature type="transmembrane region" description="Helical" evidence="5">
    <location>
        <begin position="317"/>
        <end position="338"/>
    </location>
</feature>
<sequence length="403" mass="45426">MKRYRILSIAYLTVCAIIIGILTGFYLNTINYVIELIWQDIPRWLHIPSQWKAVALCLPFGLLIGLVQKYIGAYPLTIAQILNKVRIRGYFPYQNWKKILFAGLLILGAGGSIGPEASASGLVAGMVYWFGCRYKLIVDQSADYASQSLPRQLSAIINTRTQEHHYKNKIGEYFANDQRKKLFYWVWTLVGLVGFFGYFHFFPQEGVIGFHHPVIHWQWQGLLVVIPALIIGWLFGYFFVKVSRLCEHWLSDPNWTILKAIAGGVLLIAGSYFSRDILFSGEFSIVPFAHHSLTMSPVYLILLAVIKTVVTNAGFALGWRGGTIFPAIFSSLAIGAALAQALPWMPRLTACVVVATSITVILENPLISAIILILLLPIQFSIFIILVCYLTSYLTKHYQFLRP</sequence>
<keyword evidence="2 5" id="KW-0812">Transmembrane</keyword>
<evidence type="ECO:0000256" key="5">
    <source>
        <dbReference type="SAM" id="Phobius"/>
    </source>
</evidence>
<dbReference type="CDD" id="cd00400">
    <property type="entry name" value="Voltage_gated_ClC"/>
    <property type="match status" value="1"/>
</dbReference>
<gene>
    <name evidence="6" type="ORF">H9856_04965</name>
</gene>
<feature type="transmembrane region" description="Helical" evidence="5">
    <location>
        <begin position="369"/>
        <end position="394"/>
    </location>
</feature>
<feature type="transmembrane region" description="Helical" evidence="5">
    <location>
        <begin position="7"/>
        <end position="27"/>
    </location>
</feature>
<dbReference type="Proteomes" id="UP000824231">
    <property type="component" value="Unassembled WGS sequence"/>
</dbReference>
<evidence type="ECO:0000256" key="1">
    <source>
        <dbReference type="ARBA" id="ARBA00004141"/>
    </source>
</evidence>
<dbReference type="GO" id="GO:0015108">
    <property type="term" value="F:chloride transmembrane transporter activity"/>
    <property type="evidence" value="ECO:0007669"/>
    <property type="project" value="InterPro"/>
</dbReference>
<dbReference type="Gene3D" id="1.10.3080.10">
    <property type="entry name" value="Clc chloride channel"/>
    <property type="match status" value="2"/>
</dbReference>
<protein>
    <submittedName>
        <fullName evidence="6">Chloride channel protein</fullName>
    </submittedName>
</protein>